<sequence>MSDGHSQHTATSSTRRRQEADRAAAKERERVAAAAAAAKARASRLAAAELVAARAEVEAAEAAAAEVEVLRGNANSSVSADGSVDAAAPQAAQRAAQWAAEHARAPRDGAPRGGAHGGGGWDDQDRGLYGVRTVVRDVGPGVGWPTLTKTNYVEWAAIMKIRLQVRHMWEAVHDGDVDHHEDRRALDALIAAVSAEMQFSLSHKQTAKEAWDAIAAARIGSDRARKSTLQALRKEWENLAFKPGEDVDDFALRLNTLLQKMVQFGDDAYDEERAVEKLFRCVPEKYKQMARSIESLLDLSTMTIEEAIGRLKVVDTDEPQCSSGPITTGGKLLLTREQWDAGHGDRKKGSLLPRQEAASAASHARRRRMAMPRRKVMPAEAPPASPSQQRTTLAREAGDSKE</sequence>
<dbReference type="Pfam" id="PF14223">
    <property type="entry name" value="Retrotran_gag_2"/>
    <property type="match status" value="1"/>
</dbReference>
<feature type="compositionally biased region" description="Gly residues" evidence="1">
    <location>
        <begin position="111"/>
        <end position="121"/>
    </location>
</feature>
<feature type="compositionally biased region" description="Low complexity" evidence="1">
    <location>
        <begin position="76"/>
        <end position="100"/>
    </location>
</feature>
<feature type="region of interest" description="Disordered" evidence="1">
    <location>
        <begin position="1"/>
        <end position="28"/>
    </location>
</feature>
<feature type="region of interest" description="Disordered" evidence="1">
    <location>
        <begin position="76"/>
        <end position="124"/>
    </location>
</feature>
<feature type="region of interest" description="Disordered" evidence="1">
    <location>
        <begin position="342"/>
        <end position="402"/>
    </location>
</feature>
<comment type="caution">
    <text evidence="2">The sequence shown here is derived from an EMBL/GenBank/DDBJ whole genome shotgun (WGS) entry which is preliminary data.</text>
</comment>
<feature type="compositionally biased region" description="Basic residues" evidence="1">
    <location>
        <begin position="363"/>
        <end position="376"/>
    </location>
</feature>
<dbReference type="AlphaFoldDB" id="A0AAD8SVX9"/>
<dbReference type="Proteomes" id="UP001231189">
    <property type="component" value="Unassembled WGS sequence"/>
</dbReference>
<feature type="compositionally biased region" description="Basic and acidic residues" evidence="1">
    <location>
        <begin position="101"/>
        <end position="110"/>
    </location>
</feature>
<feature type="compositionally biased region" description="Basic and acidic residues" evidence="1">
    <location>
        <begin position="16"/>
        <end position="28"/>
    </location>
</feature>
<organism evidence="2 3">
    <name type="scientific">Lolium multiflorum</name>
    <name type="common">Italian ryegrass</name>
    <name type="synonym">Lolium perenne subsp. multiflorum</name>
    <dbReference type="NCBI Taxonomy" id="4521"/>
    <lineage>
        <taxon>Eukaryota</taxon>
        <taxon>Viridiplantae</taxon>
        <taxon>Streptophyta</taxon>
        <taxon>Embryophyta</taxon>
        <taxon>Tracheophyta</taxon>
        <taxon>Spermatophyta</taxon>
        <taxon>Magnoliopsida</taxon>
        <taxon>Liliopsida</taxon>
        <taxon>Poales</taxon>
        <taxon>Poaceae</taxon>
        <taxon>BOP clade</taxon>
        <taxon>Pooideae</taxon>
        <taxon>Poodae</taxon>
        <taxon>Poeae</taxon>
        <taxon>Poeae Chloroplast Group 2 (Poeae type)</taxon>
        <taxon>Loliodinae</taxon>
        <taxon>Loliinae</taxon>
        <taxon>Lolium</taxon>
    </lineage>
</organism>
<accession>A0AAD8SVX9</accession>
<evidence type="ECO:0000313" key="3">
    <source>
        <dbReference type="Proteomes" id="UP001231189"/>
    </source>
</evidence>
<reference evidence="2" key="1">
    <citation type="submission" date="2023-07" db="EMBL/GenBank/DDBJ databases">
        <title>A chromosome-level genome assembly of Lolium multiflorum.</title>
        <authorList>
            <person name="Chen Y."/>
            <person name="Copetti D."/>
            <person name="Kolliker R."/>
            <person name="Studer B."/>
        </authorList>
    </citation>
    <scope>NUCLEOTIDE SEQUENCE</scope>
    <source>
        <strain evidence="2">02402/16</strain>
        <tissue evidence="2">Leaf</tissue>
    </source>
</reference>
<dbReference type="EMBL" id="JAUUTY010000003">
    <property type="protein sequence ID" value="KAK1665014.1"/>
    <property type="molecule type" value="Genomic_DNA"/>
</dbReference>
<keyword evidence="3" id="KW-1185">Reference proteome</keyword>
<gene>
    <name evidence="2" type="ORF">QYE76_053173</name>
</gene>
<dbReference type="PANTHER" id="PTHR35317">
    <property type="entry name" value="OS04G0629600 PROTEIN"/>
    <property type="match status" value="1"/>
</dbReference>
<name>A0AAD8SVX9_LOLMU</name>
<dbReference type="PANTHER" id="PTHR35317:SF38">
    <property type="entry name" value="RNA-DIRECTED DNA POLYMERASE"/>
    <property type="match status" value="1"/>
</dbReference>
<evidence type="ECO:0000256" key="1">
    <source>
        <dbReference type="SAM" id="MobiDB-lite"/>
    </source>
</evidence>
<protein>
    <submittedName>
        <fullName evidence="2">Uncharacterized protein</fullName>
    </submittedName>
</protein>
<proteinExistence type="predicted"/>
<evidence type="ECO:0000313" key="2">
    <source>
        <dbReference type="EMBL" id="KAK1665014.1"/>
    </source>
</evidence>